<dbReference type="AlphaFoldDB" id="A0A4U3LXA6"/>
<reference evidence="2 3" key="1">
    <citation type="submission" date="2019-04" db="EMBL/GenBank/DDBJ databases">
        <title>Kribbella sp. NEAU-THZ 27 nov., a novel actinomycete isolated from soil.</title>
        <authorList>
            <person name="Duan L."/>
        </authorList>
    </citation>
    <scope>NUCLEOTIDE SEQUENCE [LARGE SCALE GENOMIC DNA]</scope>
    <source>
        <strain evidence="3">NEAU-THZ27</strain>
    </source>
</reference>
<dbReference type="InterPro" id="IPR020471">
    <property type="entry name" value="AKR"/>
</dbReference>
<dbReference type="EMBL" id="SZPZ01000002">
    <property type="protein sequence ID" value="TKK79347.1"/>
    <property type="molecule type" value="Genomic_DNA"/>
</dbReference>
<dbReference type="SUPFAM" id="SSF51430">
    <property type="entry name" value="NAD(P)-linked oxidoreductase"/>
    <property type="match status" value="1"/>
</dbReference>
<feature type="domain" description="NADP-dependent oxidoreductase" evidence="1">
    <location>
        <begin position="19"/>
        <end position="301"/>
    </location>
</feature>
<dbReference type="GO" id="GO:0016491">
    <property type="term" value="F:oxidoreductase activity"/>
    <property type="evidence" value="ECO:0007669"/>
    <property type="project" value="InterPro"/>
</dbReference>
<dbReference type="RefSeq" id="WP_137254307.1">
    <property type="nucleotide sequence ID" value="NZ_JBHSPQ010000001.1"/>
</dbReference>
<dbReference type="PRINTS" id="PR00069">
    <property type="entry name" value="ALDKETRDTASE"/>
</dbReference>
<evidence type="ECO:0000259" key="1">
    <source>
        <dbReference type="Pfam" id="PF00248"/>
    </source>
</evidence>
<dbReference type="PANTHER" id="PTHR43638">
    <property type="entry name" value="OXIDOREDUCTASE, ALDO/KETO REDUCTASE FAMILY PROTEIN"/>
    <property type="match status" value="1"/>
</dbReference>
<dbReference type="InterPro" id="IPR036812">
    <property type="entry name" value="NAD(P)_OxRdtase_dom_sf"/>
</dbReference>
<accession>A0A4U3LXA6</accession>
<name>A0A4U3LXA6_9ACTN</name>
<dbReference type="PANTHER" id="PTHR43638:SF3">
    <property type="entry name" value="ALDEHYDE REDUCTASE"/>
    <property type="match status" value="1"/>
</dbReference>
<organism evidence="2 3">
    <name type="scientific">Kribbella jiaozuonensis</name>
    <dbReference type="NCBI Taxonomy" id="2575441"/>
    <lineage>
        <taxon>Bacteria</taxon>
        <taxon>Bacillati</taxon>
        <taxon>Actinomycetota</taxon>
        <taxon>Actinomycetes</taxon>
        <taxon>Propionibacteriales</taxon>
        <taxon>Kribbellaceae</taxon>
        <taxon>Kribbella</taxon>
    </lineage>
</organism>
<proteinExistence type="predicted"/>
<dbReference type="CDD" id="cd19088">
    <property type="entry name" value="AKR_AKR13B1"/>
    <property type="match status" value="1"/>
</dbReference>
<sequence>MTSQRPGGTVKLGQHEIRRIGYGAMQLEQVDTAAATAVLRRAVELGINHVDTASFYGHTTVNQHIRAALHPYADDLVIVSKVGARRLEVPVRVRLGEVEAPVHLALAQRPEQLREQIHLDLTSLGLEQVPVVNLRRADHGPGLIAEGDQLVPLDDQLAELIALRNEGLIGAIGLSNVSTEQLKQALPAGIVCVQNAYSLLDRSSEEQLQLCAANDVTWIPYFPLGSAFDRIPSPTEHPAVQALATRLNTTPAAICLAWILAHSNHTALIPGTRSIDHLEENVRTADVELDKEALAELDAVVNA</sequence>
<comment type="caution">
    <text evidence="2">The sequence shown here is derived from an EMBL/GenBank/DDBJ whole genome shotgun (WGS) entry which is preliminary data.</text>
</comment>
<dbReference type="Proteomes" id="UP000305836">
    <property type="component" value="Unassembled WGS sequence"/>
</dbReference>
<dbReference type="Pfam" id="PF00248">
    <property type="entry name" value="Aldo_ket_red"/>
    <property type="match status" value="1"/>
</dbReference>
<protein>
    <submittedName>
        <fullName evidence="2">Aldo/keto reductase</fullName>
    </submittedName>
</protein>
<dbReference type="InterPro" id="IPR023210">
    <property type="entry name" value="NADP_OxRdtase_dom"/>
</dbReference>
<evidence type="ECO:0000313" key="2">
    <source>
        <dbReference type="EMBL" id="TKK79347.1"/>
    </source>
</evidence>
<keyword evidence="3" id="KW-1185">Reference proteome</keyword>
<gene>
    <name evidence="2" type="ORF">FDA38_13085</name>
</gene>
<dbReference type="Gene3D" id="3.20.20.100">
    <property type="entry name" value="NADP-dependent oxidoreductase domain"/>
    <property type="match status" value="1"/>
</dbReference>
<dbReference type="OrthoDB" id="3664926at2"/>
<evidence type="ECO:0000313" key="3">
    <source>
        <dbReference type="Proteomes" id="UP000305836"/>
    </source>
</evidence>